<evidence type="ECO:0000259" key="8">
    <source>
        <dbReference type="Pfam" id="PF16363"/>
    </source>
</evidence>
<dbReference type="Gene3D" id="3.90.25.10">
    <property type="entry name" value="UDP-galactose 4-epimerase, domain 1"/>
    <property type="match status" value="1"/>
</dbReference>
<comment type="catalytic activity">
    <reaction evidence="1 7">
        <text>GDP-alpha-D-mannose = GDP-4-dehydro-alpha-D-rhamnose + H2O</text>
        <dbReference type="Rhea" id="RHEA:23820"/>
        <dbReference type="ChEBI" id="CHEBI:15377"/>
        <dbReference type="ChEBI" id="CHEBI:57527"/>
        <dbReference type="ChEBI" id="CHEBI:57964"/>
        <dbReference type="EC" id="4.2.1.47"/>
    </reaction>
</comment>
<name>A0A2W5MZ56_9BACT</name>
<organism evidence="9 10">
    <name type="scientific">Micavibrio aeruginosavorus</name>
    <dbReference type="NCBI Taxonomy" id="349221"/>
    <lineage>
        <taxon>Bacteria</taxon>
        <taxon>Pseudomonadati</taxon>
        <taxon>Bdellovibrionota</taxon>
        <taxon>Bdellovibrionia</taxon>
        <taxon>Bdellovibrionales</taxon>
        <taxon>Pseudobdellovibrionaceae</taxon>
        <taxon>Micavibrio</taxon>
    </lineage>
</organism>
<evidence type="ECO:0000256" key="2">
    <source>
        <dbReference type="ARBA" id="ARBA00001937"/>
    </source>
</evidence>
<dbReference type="Pfam" id="PF16363">
    <property type="entry name" value="GDP_Man_Dehyd"/>
    <property type="match status" value="1"/>
</dbReference>
<feature type="domain" description="NAD(P)-binding" evidence="8">
    <location>
        <begin position="7"/>
        <end position="328"/>
    </location>
</feature>
<dbReference type="SUPFAM" id="SSF51735">
    <property type="entry name" value="NAD(P)-binding Rossmann-fold domains"/>
    <property type="match status" value="1"/>
</dbReference>
<dbReference type="InterPro" id="IPR006368">
    <property type="entry name" value="GDP_Man_deHydtase"/>
</dbReference>
<dbReference type="CDD" id="cd05260">
    <property type="entry name" value="GDP_MD_SDR_e"/>
    <property type="match status" value="1"/>
</dbReference>
<dbReference type="AlphaFoldDB" id="A0A2W5MZ56"/>
<comment type="caution">
    <text evidence="7">Lacks conserved residue(s) required for the propagation of feature annotation.</text>
</comment>
<evidence type="ECO:0000256" key="6">
    <source>
        <dbReference type="ARBA" id="ARBA00059383"/>
    </source>
</evidence>
<evidence type="ECO:0000313" key="9">
    <source>
        <dbReference type="EMBL" id="PZQ45429.1"/>
    </source>
</evidence>
<keyword evidence="5 7" id="KW-0456">Lyase</keyword>
<accession>A0A2W5MZ56</accession>
<evidence type="ECO:0000256" key="5">
    <source>
        <dbReference type="ARBA" id="ARBA00023239"/>
    </source>
</evidence>
<reference evidence="9 10" key="1">
    <citation type="submission" date="2017-08" db="EMBL/GenBank/DDBJ databases">
        <title>Infants hospitalized years apart are colonized by the same room-sourced microbial strains.</title>
        <authorList>
            <person name="Brooks B."/>
            <person name="Olm M.R."/>
            <person name="Firek B.A."/>
            <person name="Baker R."/>
            <person name="Thomas B.C."/>
            <person name="Morowitz M.J."/>
            <person name="Banfield J.F."/>
        </authorList>
    </citation>
    <scope>NUCLEOTIDE SEQUENCE [LARGE SCALE GENOMIC DNA]</scope>
    <source>
        <strain evidence="9">S2_005_002_R2_29</strain>
    </source>
</reference>
<evidence type="ECO:0000256" key="1">
    <source>
        <dbReference type="ARBA" id="ARBA00000188"/>
    </source>
</evidence>
<comment type="cofactor">
    <cofactor evidence="2 7">
        <name>NADP(+)</name>
        <dbReference type="ChEBI" id="CHEBI:58349"/>
    </cofactor>
</comment>
<dbReference type="InterPro" id="IPR016040">
    <property type="entry name" value="NAD(P)-bd_dom"/>
</dbReference>
<dbReference type="InterPro" id="IPR036291">
    <property type="entry name" value="NAD(P)-bd_dom_sf"/>
</dbReference>
<evidence type="ECO:0000256" key="4">
    <source>
        <dbReference type="ARBA" id="ARBA00011989"/>
    </source>
</evidence>
<evidence type="ECO:0000313" key="10">
    <source>
        <dbReference type="Proteomes" id="UP000249417"/>
    </source>
</evidence>
<gene>
    <name evidence="7 9" type="primary">gmd</name>
    <name evidence="9" type="ORF">DI551_07335</name>
</gene>
<sequence>MLRKTALITGITGQDGAVLAAILLEKGYRVCGLRPYLPVDDTERLQSISPAIELFYADLSDSGSLLAVLDKIRPDEIYNLAAMSHVQVSFAMPEHTGNINALGTTRLLEAMRHLRMSDVRFYQASSSEMFGNAPAPQCENTPFAPCSPYGASKLYAYWMVRMYRESYGFHASNGILFNHESPLRGEQFVTRKITRAIGEFGMGRKEPLLLGNLEAMRDWGHAHDYMTGAWMMLQQDAPDDYVLATGETHSVREFVEKAFAISGRTIIWHGKDINETGHDKYSGQKLVSIDPTLYRPQEIHCLIGDSAKARGKLGWMPRYSFDDLVAEMVEADSPAAMGKKLYG</sequence>
<comment type="similarity">
    <text evidence="3 7">Belongs to the NAD(P)-dependent epimerase/dehydratase family. GDP-mannose 4,6-dehydratase subfamily.</text>
</comment>
<dbReference type="EC" id="4.2.1.47" evidence="4 7"/>
<dbReference type="HAMAP" id="MF_00955">
    <property type="entry name" value="GDP_Man_dehydratase"/>
    <property type="match status" value="1"/>
</dbReference>
<comment type="caution">
    <text evidence="9">The sequence shown here is derived from an EMBL/GenBank/DDBJ whole genome shotgun (WGS) entry which is preliminary data.</text>
</comment>
<dbReference type="PANTHER" id="PTHR43715:SF1">
    <property type="entry name" value="GDP-MANNOSE 4,6 DEHYDRATASE"/>
    <property type="match status" value="1"/>
</dbReference>
<dbReference type="Proteomes" id="UP000249417">
    <property type="component" value="Unassembled WGS sequence"/>
</dbReference>
<dbReference type="EMBL" id="QFQB01000049">
    <property type="protein sequence ID" value="PZQ45429.1"/>
    <property type="molecule type" value="Genomic_DNA"/>
</dbReference>
<evidence type="ECO:0000256" key="3">
    <source>
        <dbReference type="ARBA" id="ARBA00009263"/>
    </source>
</evidence>
<dbReference type="PANTHER" id="PTHR43715">
    <property type="entry name" value="GDP-MANNOSE 4,6-DEHYDRATASE"/>
    <property type="match status" value="1"/>
</dbReference>
<dbReference type="FunFam" id="3.40.50.720:FF:000924">
    <property type="entry name" value="GDP-mannose 4,6 dehydratase"/>
    <property type="match status" value="1"/>
</dbReference>
<keyword evidence="7" id="KW-0521">NADP</keyword>
<dbReference type="GO" id="GO:0008446">
    <property type="term" value="F:GDP-mannose 4,6-dehydratase activity"/>
    <property type="evidence" value="ECO:0007669"/>
    <property type="project" value="UniProtKB-UniRule"/>
</dbReference>
<evidence type="ECO:0000256" key="7">
    <source>
        <dbReference type="HAMAP-Rule" id="MF_00955"/>
    </source>
</evidence>
<comment type="function">
    <text evidence="6 7">Catalyzes the conversion of GDP-D-mannose to GDP-4-dehydro-6-deoxy-D-mannose.</text>
</comment>
<dbReference type="GO" id="GO:0070401">
    <property type="term" value="F:NADP+ binding"/>
    <property type="evidence" value="ECO:0007669"/>
    <property type="project" value="UniProtKB-UniRule"/>
</dbReference>
<dbReference type="NCBIfam" id="TIGR01472">
    <property type="entry name" value="gmd"/>
    <property type="match status" value="1"/>
</dbReference>
<dbReference type="GO" id="GO:0042351">
    <property type="term" value="P:'de novo' GDP-L-fucose biosynthetic process"/>
    <property type="evidence" value="ECO:0007669"/>
    <property type="project" value="TreeGrafter"/>
</dbReference>
<protein>
    <recommendedName>
        <fullName evidence="4 7">GDP-mannose 4,6-dehydratase</fullName>
        <ecNumber evidence="4 7">4.2.1.47</ecNumber>
    </recommendedName>
    <alternativeName>
        <fullName evidence="7">GDP-D-mannose dehydratase</fullName>
    </alternativeName>
</protein>
<proteinExistence type="inferred from homology"/>
<dbReference type="Gene3D" id="3.40.50.720">
    <property type="entry name" value="NAD(P)-binding Rossmann-like Domain"/>
    <property type="match status" value="1"/>
</dbReference>